<protein>
    <submittedName>
        <fullName evidence="2">DUF2079 domain-containing protein</fullName>
    </submittedName>
</protein>
<proteinExistence type="predicted"/>
<dbReference type="EMBL" id="RAWB01000383">
    <property type="protein sequence ID" value="RKH51564.1"/>
    <property type="molecule type" value="Genomic_DNA"/>
</dbReference>
<keyword evidence="3" id="KW-1185">Reference proteome</keyword>
<dbReference type="Proteomes" id="UP000272888">
    <property type="component" value="Unassembled WGS sequence"/>
</dbReference>
<feature type="transmembrane region" description="Helical" evidence="1">
    <location>
        <begin position="97"/>
        <end position="118"/>
    </location>
</feature>
<feature type="transmembrane region" description="Helical" evidence="1">
    <location>
        <begin position="227"/>
        <end position="248"/>
    </location>
</feature>
<evidence type="ECO:0000256" key="1">
    <source>
        <dbReference type="SAM" id="Phobius"/>
    </source>
</evidence>
<keyword evidence="1" id="KW-0472">Membrane</keyword>
<feature type="transmembrane region" description="Helical" evidence="1">
    <location>
        <begin position="198"/>
        <end position="215"/>
    </location>
</feature>
<feature type="transmembrane region" description="Helical" evidence="1">
    <location>
        <begin position="130"/>
        <end position="149"/>
    </location>
</feature>
<feature type="transmembrane region" description="Helical" evidence="1">
    <location>
        <begin position="161"/>
        <end position="178"/>
    </location>
</feature>
<dbReference type="AlphaFoldDB" id="A0A3A8PIJ9"/>
<keyword evidence="1" id="KW-1133">Transmembrane helix</keyword>
<feature type="transmembrane region" description="Helical" evidence="1">
    <location>
        <begin position="325"/>
        <end position="345"/>
    </location>
</feature>
<reference evidence="3" key="1">
    <citation type="submission" date="2018-09" db="EMBL/GenBank/DDBJ databases">
        <authorList>
            <person name="Livingstone P.G."/>
            <person name="Whitworth D.E."/>
        </authorList>
    </citation>
    <scope>NUCLEOTIDE SEQUENCE [LARGE SCALE GENOMIC DNA]</scope>
    <source>
        <strain evidence="3">CA051B</strain>
    </source>
</reference>
<gene>
    <name evidence="2" type="ORF">D7V93_29055</name>
</gene>
<feature type="transmembrane region" description="Helical" evidence="1">
    <location>
        <begin position="75"/>
        <end position="92"/>
    </location>
</feature>
<accession>A0A3A8PIJ9</accession>
<keyword evidence="1" id="KW-0812">Transmembrane</keyword>
<feature type="transmembrane region" description="Helical" evidence="1">
    <location>
        <begin position="365"/>
        <end position="385"/>
    </location>
</feature>
<name>A0A3A8PIJ9_9BACT</name>
<evidence type="ECO:0000313" key="3">
    <source>
        <dbReference type="Proteomes" id="UP000272888"/>
    </source>
</evidence>
<evidence type="ECO:0000313" key="2">
    <source>
        <dbReference type="EMBL" id="RKH51564.1"/>
    </source>
</evidence>
<feature type="transmembrane region" description="Helical" evidence="1">
    <location>
        <begin position="21"/>
        <end position="45"/>
    </location>
</feature>
<organism evidence="2 3">
    <name type="scientific">Corallococcus llansteffanensis</name>
    <dbReference type="NCBI Taxonomy" id="2316731"/>
    <lineage>
        <taxon>Bacteria</taxon>
        <taxon>Pseudomonadati</taxon>
        <taxon>Myxococcota</taxon>
        <taxon>Myxococcia</taxon>
        <taxon>Myxococcales</taxon>
        <taxon>Cystobacterineae</taxon>
        <taxon>Myxococcaceae</taxon>
        <taxon>Corallococcus</taxon>
    </lineage>
</organism>
<feature type="transmembrane region" description="Helical" evidence="1">
    <location>
        <begin position="295"/>
        <end position="318"/>
    </location>
</feature>
<sequence length="500" mass="55019">MAESARLHAFTSARRFRAWHFVLGALFVYTVACVWTAFRGGVFAFHDLALLNDLFSNAVHRGRPFWVTDADLNHLTVHFTPTLLLLTPLFLLSDSQFLFVLLGLVALYGAVALQVWFFERMFEEQELLPAAWRPWASVAFAVYLALNPFVKTVALSAHFEVFFQLGATAVLVLLLRGARMRWVVLAALLALGVRPDGGLFLAFQSAALLLLPAVARPPRALLTRRALGVSALSLGYLALCVAVVLPALGTPSGTRFWSHYGNTWGQVAFTALGDPGRVVHDVSTSGLVVFQRSFLWIQLLVPAATLLSTLPGTFFFMADAPDKRLLWFYNSAFLLPGLGVCAAAGFGRLAEAWRDVLARGRIPAWAKAAPALLIAGLALAQVARFDRTIGSPRLRPMPPVDGDFREALARQVQACASRRVVATDFRSVVFVPNGYDRFLLHHYERAQVVLVPPHVETLLLGAGSREAFLEVLQRDARFEEVEDPGPVRVFVRKDARSCGS</sequence>
<comment type="caution">
    <text evidence="2">The sequence shown here is derived from an EMBL/GenBank/DDBJ whole genome shotgun (WGS) entry which is preliminary data.</text>
</comment>